<dbReference type="PANTHER" id="PTHR39322:SF1">
    <property type="entry name" value="ISOVALERYL-HOMOSERINE LACTONE SYNTHASE"/>
    <property type="match status" value="1"/>
</dbReference>
<keyword evidence="4 5" id="KW-0071">Autoinducer synthesis</keyword>
<comment type="catalytic activity">
    <reaction evidence="6">
        <text>a fatty acyl-[ACP] + S-adenosyl-L-methionine = an N-acyl-L-homoserine lactone + S-methyl-5'-thioadenosine + holo-[ACP] + H(+)</text>
        <dbReference type="Rhea" id="RHEA:10096"/>
        <dbReference type="Rhea" id="RHEA-COMP:9685"/>
        <dbReference type="Rhea" id="RHEA-COMP:14125"/>
        <dbReference type="ChEBI" id="CHEBI:15378"/>
        <dbReference type="ChEBI" id="CHEBI:17509"/>
        <dbReference type="ChEBI" id="CHEBI:55474"/>
        <dbReference type="ChEBI" id="CHEBI:59789"/>
        <dbReference type="ChEBI" id="CHEBI:64479"/>
        <dbReference type="ChEBI" id="CHEBI:138651"/>
        <dbReference type="EC" id="2.3.1.184"/>
    </reaction>
</comment>
<name>A0ABW4LZM6_9HYPH</name>
<dbReference type="InterPro" id="IPR001690">
    <property type="entry name" value="Autoind_synthase"/>
</dbReference>
<evidence type="ECO:0000256" key="6">
    <source>
        <dbReference type="RuleBase" id="RU361135"/>
    </source>
</evidence>
<organism evidence="7 8">
    <name type="scientific">Rhizobium helianthi</name>
    <dbReference type="NCBI Taxonomy" id="1132695"/>
    <lineage>
        <taxon>Bacteria</taxon>
        <taxon>Pseudomonadati</taxon>
        <taxon>Pseudomonadota</taxon>
        <taxon>Alphaproteobacteria</taxon>
        <taxon>Hyphomicrobiales</taxon>
        <taxon>Rhizobiaceae</taxon>
        <taxon>Rhizobium/Agrobacterium group</taxon>
        <taxon>Rhizobium</taxon>
    </lineage>
</organism>
<dbReference type="EMBL" id="JBHUEQ010000003">
    <property type="protein sequence ID" value="MFD1744484.1"/>
    <property type="molecule type" value="Genomic_DNA"/>
</dbReference>
<evidence type="ECO:0000256" key="3">
    <source>
        <dbReference type="ARBA" id="ARBA00022691"/>
    </source>
</evidence>
<dbReference type="Pfam" id="PF00765">
    <property type="entry name" value="Autoind_synth"/>
    <property type="match status" value="1"/>
</dbReference>
<keyword evidence="8" id="KW-1185">Reference proteome</keyword>
<evidence type="ECO:0000256" key="4">
    <source>
        <dbReference type="ARBA" id="ARBA00022929"/>
    </source>
</evidence>
<reference evidence="8" key="1">
    <citation type="journal article" date="2019" name="Int. J. Syst. Evol. Microbiol.">
        <title>The Global Catalogue of Microorganisms (GCM) 10K type strain sequencing project: providing services to taxonomists for standard genome sequencing and annotation.</title>
        <authorList>
            <consortium name="The Broad Institute Genomics Platform"/>
            <consortium name="The Broad Institute Genome Sequencing Center for Infectious Disease"/>
            <person name="Wu L."/>
            <person name="Ma J."/>
        </authorList>
    </citation>
    <scope>NUCLEOTIDE SEQUENCE [LARGE SCALE GENOMIC DNA]</scope>
    <source>
        <strain evidence="8">CG52</strain>
    </source>
</reference>
<dbReference type="InterPro" id="IPR016181">
    <property type="entry name" value="Acyl_CoA_acyltransferase"/>
</dbReference>
<keyword evidence="2 6" id="KW-0808">Transferase</keyword>
<dbReference type="PROSITE" id="PS51187">
    <property type="entry name" value="AUTOINDUCER_SYNTH_2"/>
    <property type="match status" value="1"/>
</dbReference>
<evidence type="ECO:0000313" key="7">
    <source>
        <dbReference type="EMBL" id="MFD1744484.1"/>
    </source>
</evidence>
<dbReference type="SUPFAM" id="SSF55729">
    <property type="entry name" value="Acyl-CoA N-acyltransferases (Nat)"/>
    <property type="match status" value="1"/>
</dbReference>
<dbReference type="PRINTS" id="PR01549">
    <property type="entry name" value="AUTOINDCRSYN"/>
</dbReference>
<keyword evidence="3 6" id="KW-0949">S-adenosyl-L-methionine</keyword>
<sequence>MLTYIPGYIFEDHRLKKDVLKFRHRHFVERFGWEALRKPELLETDQFDTDEAIHLVLIKEGVILGYSRLLLTMRPHLLSDVYPEIAAGNPYPIGPAIYEWTRCVAEPDTKIAGISTSNILLTGVLEFCLVKGIEALIVETHPKLMNLLVSTGWDVEPFAAPCTYAESLVVPICAKPLHSALEIHHRLYGIEGSVLDLSAGDELIIDQTLAMVDVMCPGRIAWGTSHA</sequence>
<comment type="caution">
    <text evidence="7">The sequence shown here is derived from an EMBL/GenBank/DDBJ whole genome shotgun (WGS) entry which is preliminary data.</text>
</comment>
<dbReference type="PANTHER" id="PTHR39322">
    <property type="entry name" value="ACYL-HOMOSERINE-LACTONE SYNTHASE"/>
    <property type="match status" value="1"/>
</dbReference>
<gene>
    <name evidence="7" type="ORF">ACFSE1_03325</name>
</gene>
<dbReference type="EC" id="2.3.1.184" evidence="6"/>
<proteinExistence type="inferred from homology"/>
<accession>A0ABW4LZM6</accession>
<dbReference type="Proteomes" id="UP001597322">
    <property type="component" value="Unassembled WGS sequence"/>
</dbReference>
<dbReference type="Gene3D" id="3.40.630.30">
    <property type="match status" value="1"/>
</dbReference>
<evidence type="ECO:0000256" key="5">
    <source>
        <dbReference type="PROSITE-ProRule" id="PRU00533"/>
    </source>
</evidence>
<dbReference type="RefSeq" id="WP_377396516.1">
    <property type="nucleotide sequence ID" value="NZ_JBHUEQ010000003.1"/>
</dbReference>
<evidence type="ECO:0000256" key="2">
    <source>
        <dbReference type="ARBA" id="ARBA00022679"/>
    </source>
</evidence>
<evidence type="ECO:0000256" key="1">
    <source>
        <dbReference type="ARBA" id="ARBA00022654"/>
    </source>
</evidence>
<keyword evidence="1 5" id="KW-0673">Quorum sensing</keyword>
<evidence type="ECO:0000313" key="8">
    <source>
        <dbReference type="Proteomes" id="UP001597322"/>
    </source>
</evidence>
<protein>
    <recommendedName>
        <fullName evidence="6">Acyl-homoserine-lactone synthase</fullName>
        <ecNumber evidence="6">2.3.1.184</ecNumber>
    </recommendedName>
    <alternativeName>
        <fullName evidence="6">Autoinducer synthesis protein</fullName>
    </alternativeName>
</protein>
<comment type="similarity">
    <text evidence="5 6">Belongs to the autoinducer synthase family.</text>
</comment>